<dbReference type="InterPro" id="IPR013783">
    <property type="entry name" value="Ig-like_fold"/>
</dbReference>
<dbReference type="InterPro" id="IPR041492">
    <property type="entry name" value="HAD_2"/>
</dbReference>
<dbReference type="InterPro" id="IPR002044">
    <property type="entry name" value="CBM20"/>
</dbReference>
<proteinExistence type="inferred from homology"/>
<dbReference type="NCBIfam" id="TIGR01662">
    <property type="entry name" value="HAD-SF-IIIA"/>
    <property type="match status" value="1"/>
</dbReference>
<dbReference type="GO" id="GO:0006281">
    <property type="term" value="P:DNA repair"/>
    <property type="evidence" value="ECO:0007669"/>
    <property type="project" value="TreeGrafter"/>
</dbReference>
<comment type="similarity">
    <text evidence="3">Belongs to the HAD-like hydrolase superfamily. CbbY/CbbZ/Gph/YieH family.</text>
</comment>
<gene>
    <name evidence="6" type="ORF">H9966_06960</name>
</gene>
<dbReference type="InterPro" id="IPR006439">
    <property type="entry name" value="HAD-SF_hydro_IA"/>
</dbReference>
<evidence type="ECO:0000256" key="3">
    <source>
        <dbReference type="ARBA" id="ARBA00006171"/>
    </source>
</evidence>
<dbReference type="GO" id="GO:0005829">
    <property type="term" value="C:cytosol"/>
    <property type="evidence" value="ECO:0007669"/>
    <property type="project" value="TreeGrafter"/>
</dbReference>
<evidence type="ECO:0000313" key="6">
    <source>
        <dbReference type="EMBL" id="HIZ69601.1"/>
    </source>
</evidence>
<dbReference type="InterPro" id="IPR036412">
    <property type="entry name" value="HAD-like_sf"/>
</dbReference>
<dbReference type="InterPro" id="IPR050155">
    <property type="entry name" value="HAD-like_hydrolase_sf"/>
</dbReference>
<dbReference type="Gene3D" id="3.40.50.1000">
    <property type="entry name" value="HAD superfamily/HAD-like"/>
    <property type="match status" value="1"/>
</dbReference>
<keyword evidence="6" id="KW-0378">Hydrolase</keyword>
<dbReference type="SMART" id="SM01065">
    <property type="entry name" value="CBM_2"/>
    <property type="match status" value="1"/>
</dbReference>
<dbReference type="SFLD" id="SFLDG01129">
    <property type="entry name" value="C1.5:_HAD__Beta-PGM__Phosphata"/>
    <property type="match status" value="1"/>
</dbReference>
<feature type="domain" description="CBM20" evidence="5">
    <location>
        <begin position="127"/>
        <end position="236"/>
    </location>
</feature>
<dbReference type="SUPFAM" id="SSF49452">
    <property type="entry name" value="Starch-binding domain-like"/>
    <property type="match status" value="1"/>
</dbReference>
<dbReference type="Pfam" id="PF00686">
    <property type="entry name" value="CBM_20"/>
    <property type="match status" value="1"/>
</dbReference>
<dbReference type="AlphaFoldDB" id="A0A9D2FZL4"/>
<protein>
    <recommendedName>
        <fullName evidence="4">phosphoglycolate phosphatase</fullName>
        <ecNumber evidence="4">3.1.3.18</ecNumber>
    </recommendedName>
</protein>
<accession>A0A9D2FZL4</accession>
<reference evidence="6" key="2">
    <citation type="submission" date="2021-04" db="EMBL/GenBank/DDBJ databases">
        <authorList>
            <person name="Gilroy R."/>
        </authorList>
    </citation>
    <scope>NUCLEOTIDE SEQUENCE</scope>
    <source>
        <strain evidence="6">ChiHecec3B27-8219</strain>
    </source>
</reference>
<dbReference type="GO" id="GO:0008967">
    <property type="term" value="F:phosphoglycolate phosphatase activity"/>
    <property type="evidence" value="ECO:0007669"/>
    <property type="project" value="UniProtKB-EC"/>
</dbReference>
<comment type="catalytic activity">
    <reaction evidence="1">
        <text>2-phosphoglycolate + H2O = glycolate + phosphate</text>
        <dbReference type="Rhea" id="RHEA:14369"/>
        <dbReference type="ChEBI" id="CHEBI:15377"/>
        <dbReference type="ChEBI" id="CHEBI:29805"/>
        <dbReference type="ChEBI" id="CHEBI:43474"/>
        <dbReference type="ChEBI" id="CHEBI:58033"/>
        <dbReference type="EC" id="3.1.3.18"/>
    </reaction>
</comment>
<dbReference type="InterPro" id="IPR013784">
    <property type="entry name" value="Carb-bd-like_fold"/>
</dbReference>
<evidence type="ECO:0000259" key="5">
    <source>
        <dbReference type="PROSITE" id="PS51166"/>
    </source>
</evidence>
<dbReference type="SUPFAM" id="SSF56784">
    <property type="entry name" value="HAD-like"/>
    <property type="match status" value="1"/>
</dbReference>
<evidence type="ECO:0000256" key="2">
    <source>
        <dbReference type="ARBA" id="ARBA00004818"/>
    </source>
</evidence>
<dbReference type="Proteomes" id="UP000824055">
    <property type="component" value="Unassembled WGS sequence"/>
</dbReference>
<sequence length="455" mass="52392">MYLKFSIPYKTKWGEKLVIDLTYVSADGYQRRQDIPMQTADGYLWTSETFVVKERRHRYTGISYYYKVVDGSGKEFRREDPLAVRSYPFDENMNYTFPDFWLEDPMERKGVIPVLKKNTRAKIVIPSMPLFSHTMLFKIYAPRLTKGEAVAIVGNHPVLGAWNVDRYLPMKSIGDSQWMLCIDTFPVEQELSYKYVVVDVERRAFKRWEHGEDRKVTLDRQTNSGVFVLNGGEFRDKPLPPSALFNFDTYVFDLDGTLLDTLEDLAASCNYALLKHGFPERTVEEVRRFVGNGVRKLMERAVPKGTGQHEIEEVLDDFRIHYLRHGKDTTAPYDGIPEILGELKARGKKIAVVSNKFYAATQELCQYYFPGLVDVAIGEREDIRKKPAPDTVEEALRQLDANKETAVYIGDSDVDIQTARNCGMPCISVLWGFRDREFLLEHGATMMIYSPSQLI</sequence>
<dbReference type="SFLD" id="SFLDS00003">
    <property type="entry name" value="Haloacid_Dehalogenase"/>
    <property type="match status" value="1"/>
</dbReference>
<dbReference type="Gene3D" id="1.10.150.240">
    <property type="entry name" value="Putative phosphatase, domain 2"/>
    <property type="match status" value="1"/>
</dbReference>
<dbReference type="PANTHER" id="PTHR43434">
    <property type="entry name" value="PHOSPHOGLYCOLATE PHOSPHATASE"/>
    <property type="match status" value="1"/>
</dbReference>
<reference evidence="6" key="1">
    <citation type="journal article" date="2021" name="PeerJ">
        <title>Extensive microbial diversity within the chicken gut microbiome revealed by metagenomics and culture.</title>
        <authorList>
            <person name="Gilroy R."/>
            <person name="Ravi A."/>
            <person name="Getino M."/>
            <person name="Pursley I."/>
            <person name="Horton D.L."/>
            <person name="Alikhan N.F."/>
            <person name="Baker D."/>
            <person name="Gharbi K."/>
            <person name="Hall N."/>
            <person name="Watson M."/>
            <person name="Adriaenssens E.M."/>
            <person name="Foster-Nyarko E."/>
            <person name="Jarju S."/>
            <person name="Secka A."/>
            <person name="Antonio M."/>
            <person name="Oren A."/>
            <person name="Chaudhuri R.R."/>
            <person name="La Ragione R."/>
            <person name="Hildebrand F."/>
            <person name="Pallen M.J."/>
        </authorList>
    </citation>
    <scope>NUCLEOTIDE SEQUENCE</scope>
    <source>
        <strain evidence="6">ChiHecec3B27-8219</strain>
    </source>
</reference>
<dbReference type="PANTHER" id="PTHR43434:SF1">
    <property type="entry name" value="PHOSPHOGLYCOLATE PHOSPHATASE"/>
    <property type="match status" value="1"/>
</dbReference>
<dbReference type="InterPro" id="IPR023198">
    <property type="entry name" value="PGP-like_dom2"/>
</dbReference>
<dbReference type="GO" id="GO:2001070">
    <property type="term" value="F:starch binding"/>
    <property type="evidence" value="ECO:0007669"/>
    <property type="project" value="InterPro"/>
</dbReference>
<dbReference type="Pfam" id="PF13419">
    <property type="entry name" value="HAD_2"/>
    <property type="match status" value="1"/>
</dbReference>
<dbReference type="EC" id="3.1.3.18" evidence="4"/>
<comment type="pathway">
    <text evidence="2">Organic acid metabolism; glycolate biosynthesis; glycolate from 2-phosphoglycolate: step 1/1.</text>
</comment>
<dbReference type="NCBIfam" id="TIGR01509">
    <property type="entry name" value="HAD-SF-IA-v3"/>
    <property type="match status" value="1"/>
</dbReference>
<dbReference type="EMBL" id="DXBE01000050">
    <property type="protein sequence ID" value="HIZ69601.1"/>
    <property type="molecule type" value="Genomic_DNA"/>
</dbReference>
<dbReference type="InterPro" id="IPR023214">
    <property type="entry name" value="HAD_sf"/>
</dbReference>
<name>A0A9D2FZL4_9BACT</name>
<evidence type="ECO:0000256" key="4">
    <source>
        <dbReference type="ARBA" id="ARBA00013078"/>
    </source>
</evidence>
<dbReference type="InterPro" id="IPR006549">
    <property type="entry name" value="HAD-SF_hydro_IIIA"/>
</dbReference>
<dbReference type="PROSITE" id="PS51166">
    <property type="entry name" value="CBM20"/>
    <property type="match status" value="1"/>
</dbReference>
<evidence type="ECO:0000256" key="1">
    <source>
        <dbReference type="ARBA" id="ARBA00000830"/>
    </source>
</evidence>
<dbReference type="NCBIfam" id="TIGR01549">
    <property type="entry name" value="HAD-SF-IA-v1"/>
    <property type="match status" value="1"/>
</dbReference>
<organism evidence="6 7">
    <name type="scientific">Candidatus Prevotella avicola</name>
    <dbReference type="NCBI Taxonomy" id="2838738"/>
    <lineage>
        <taxon>Bacteria</taxon>
        <taxon>Pseudomonadati</taxon>
        <taxon>Bacteroidota</taxon>
        <taxon>Bacteroidia</taxon>
        <taxon>Bacteroidales</taxon>
        <taxon>Prevotellaceae</taxon>
        <taxon>Prevotella</taxon>
    </lineage>
</organism>
<dbReference type="Gene3D" id="2.60.40.10">
    <property type="entry name" value="Immunoglobulins"/>
    <property type="match status" value="1"/>
</dbReference>
<evidence type="ECO:0000313" key="7">
    <source>
        <dbReference type="Proteomes" id="UP000824055"/>
    </source>
</evidence>
<comment type="caution">
    <text evidence="6">The sequence shown here is derived from an EMBL/GenBank/DDBJ whole genome shotgun (WGS) entry which is preliminary data.</text>
</comment>